<name>A0ABS8CR42_9RHOB</name>
<dbReference type="Proteomes" id="UP001198571">
    <property type="component" value="Unassembled WGS sequence"/>
</dbReference>
<reference evidence="2 3" key="1">
    <citation type="submission" date="2020-07" db="EMBL/GenBank/DDBJ databases">
        <title>Pseudogemmobacter sp. nov., isolated from poultry manure in Taiwan.</title>
        <authorList>
            <person name="Lin S.-Y."/>
            <person name="Tang Y.-S."/>
            <person name="Young C.-C."/>
        </authorList>
    </citation>
    <scope>NUCLEOTIDE SEQUENCE [LARGE SCALE GENOMIC DNA]</scope>
    <source>
        <strain evidence="2 3">CC-YST710</strain>
    </source>
</reference>
<protein>
    <submittedName>
        <fullName evidence="2">Uncharacterized protein</fullName>
    </submittedName>
</protein>
<sequence>MSERELWQEVLLCAINDALNAPTTSAGESRRIQQAHEARAYLTTPSDDLAEVCSLAGIDMDALLDRMQKRLADAHPLPPRPKLPPARIQPTRTRNRRLEYDGEALTVREWSERTGISAGAIHARLRTGWTVSDALTVAPDESHKRRGQMNSKTITHEGEARTYRQ</sequence>
<dbReference type="EMBL" id="JACDXX010000022">
    <property type="protein sequence ID" value="MCB5411879.1"/>
    <property type="molecule type" value="Genomic_DNA"/>
</dbReference>
<feature type="compositionally biased region" description="Basic and acidic residues" evidence="1">
    <location>
        <begin position="154"/>
        <end position="165"/>
    </location>
</feature>
<keyword evidence="3" id="KW-1185">Reference proteome</keyword>
<dbReference type="RefSeq" id="WP_226937312.1">
    <property type="nucleotide sequence ID" value="NZ_JACDXX010000022.1"/>
</dbReference>
<evidence type="ECO:0000256" key="1">
    <source>
        <dbReference type="SAM" id="MobiDB-lite"/>
    </source>
</evidence>
<evidence type="ECO:0000313" key="3">
    <source>
        <dbReference type="Proteomes" id="UP001198571"/>
    </source>
</evidence>
<comment type="caution">
    <text evidence="2">The sequence shown here is derived from an EMBL/GenBank/DDBJ whole genome shotgun (WGS) entry which is preliminary data.</text>
</comment>
<feature type="region of interest" description="Disordered" evidence="1">
    <location>
        <begin position="138"/>
        <end position="165"/>
    </location>
</feature>
<organism evidence="2 3">
    <name type="scientific">Pseudogemmobacter faecipullorum</name>
    <dbReference type="NCBI Taxonomy" id="2755041"/>
    <lineage>
        <taxon>Bacteria</taxon>
        <taxon>Pseudomonadati</taxon>
        <taxon>Pseudomonadota</taxon>
        <taxon>Alphaproteobacteria</taxon>
        <taxon>Rhodobacterales</taxon>
        <taxon>Paracoccaceae</taxon>
        <taxon>Pseudogemmobacter</taxon>
    </lineage>
</organism>
<proteinExistence type="predicted"/>
<accession>A0ABS8CR42</accession>
<evidence type="ECO:0000313" key="2">
    <source>
        <dbReference type="EMBL" id="MCB5411879.1"/>
    </source>
</evidence>
<gene>
    <name evidence="2" type="ORF">H0485_17960</name>
</gene>